<reference evidence="3" key="1">
    <citation type="journal article" date="2010" name="Nat. Biotechnol.">
        <title>Draft genome sequence of the oilseed species Ricinus communis.</title>
        <authorList>
            <person name="Chan A.P."/>
            <person name="Crabtree J."/>
            <person name="Zhao Q."/>
            <person name="Lorenzi H."/>
            <person name="Orvis J."/>
            <person name="Puiu D."/>
            <person name="Melake-Berhan A."/>
            <person name="Jones K.M."/>
            <person name="Redman J."/>
            <person name="Chen G."/>
            <person name="Cahoon E.B."/>
            <person name="Gedil M."/>
            <person name="Stanke M."/>
            <person name="Haas B.J."/>
            <person name="Wortman J.R."/>
            <person name="Fraser-Liggett C.M."/>
            <person name="Ravel J."/>
            <person name="Rabinowicz P.D."/>
        </authorList>
    </citation>
    <scope>NUCLEOTIDE SEQUENCE [LARGE SCALE GENOMIC DNA]</scope>
    <source>
        <strain evidence="3">cv. Hale</strain>
    </source>
</reference>
<evidence type="ECO:0000313" key="2">
    <source>
        <dbReference type="EMBL" id="EEF44786.1"/>
    </source>
</evidence>
<dbReference type="InterPro" id="IPR031142">
    <property type="entry name" value="SPX_prot"/>
</dbReference>
<dbReference type="PANTHER" id="PTHR45978:SF1">
    <property type="entry name" value="SPX DOMAIN-CONTAINING PROTEIN"/>
    <property type="match status" value="1"/>
</dbReference>
<accession>B9RV53</accession>
<organism evidence="2 3">
    <name type="scientific">Ricinus communis</name>
    <name type="common">Castor bean</name>
    <dbReference type="NCBI Taxonomy" id="3988"/>
    <lineage>
        <taxon>Eukaryota</taxon>
        <taxon>Viridiplantae</taxon>
        <taxon>Streptophyta</taxon>
        <taxon>Embryophyta</taxon>
        <taxon>Tracheophyta</taxon>
        <taxon>Spermatophyta</taxon>
        <taxon>Magnoliopsida</taxon>
        <taxon>eudicotyledons</taxon>
        <taxon>Gunneridae</taxon>
        <taxon>Pentapetalae</taxon>
        <taxon>rosids</taxon>
        <taxon>fabids</taxon>
        <taxon>Malpighiales</taxon>
        <taxon>Euphorbiaceae</taxon>
        <taxon>Acalyphoideae</taxon>
        <taxon>Acalypheae</taxon>
        <taxon>Ricinus</taxon>
    </lineage>
</organism>
<feature type="domain" description="SPX" evidence="1">
    <location>
        <begin position="1"/>
        <end position="160"/>
    </location>
</feature>
<dbReference type="Proteomes" id="UP000008311">
    <property type="component" value="Unassembled WGS sequence"/>
</dbReference>
<dbReference type="OrthoDB" id="6493944at2759"/>
<proteinExistence type="predicted"/>
<dbReference type="PROSITE" id="PS51382">
    <property type="entry name" value="SPX"/>
    <property type="match status" value="1"/>
</dbReference>
<name>B9RV53_RICCO</name>
<dbReference type="STRING" id="3988.B9RV53"/>
<dbReference type="GO" id="GO:0016036">
    <property type="term" value="P:cellular response to phosphate starvation"/>
    <property type="evidence" value="ECO:0007669"/>
    <property type="project" value="InterPro"/>
</dbReference>
<keyword evidence="3" id="KW-1185">Reference proteome</keyword>
<gene>
    <name evidence="2" type="ORF">RCOM_0899390</name>
</gene>
<dbReference type="InterPro" id="IPR004331">
    <property type="entry name" value="SPX_dom"/>
</dbReference>
<evidence type="ECO:0000313" key="3">
    <source>
        <dbReference type="Proteomes" id="UP000008311"/>
    </source>
</evidence>
<dbReference type="eggNOG" id="KOG1161">
    <property type="taxonomic scope" value="Eukaryota"/>
</dbReference>
<dbReference type="KEGG" id="rcu:8282323"/>
<dbReference type="AlphaFoldDB" id="B9RV53"/>
<protein>
    <recommendedName>
        <fullName evidence="1">SPX domain-containing protein</fullName>
    </recommendedName>
</protein>
<sequence>MKYGKMLRDEVERTFRAWKGQFISYKKLKKQLKLIYPRSRGKIVATRRWPRYATRRFLEVNNRGLRTGFSRLLDDELKKVNTFYLDKEEDYIIRLKELQVRAANLHSDEEKLEVQKDILKFHGEMVLLLQYSALNFTGLIKIVKKHNKKTGTTFEFSTMPKVMQQSFFSTDLLYNLMKEAEAMLARLFLPDDF</sequence>
<dbReference type="InParanoid" id="B9RV53"/>
<dbReference type="EMBL" id="EQ973818">
    <property type="protein sequence ID" value="EEF44786.1"/>
    <property type="molecule type" value="Genomic_DNA"/>
</dbReference>
<dbReference type="PANTHER" id="PTHR45978">
    <property type="entry name" value="SPX DOMAIN-CONTAINING PROTEIN 3"/>
    <property type="match status" value="1"/>
</dbReference>
<evidence type="ECO:0000259" key="1">
    <source>
        <dbReference type="PROSITE" id="PS51382"/>
    </source>
</evidence>